<dbReference type="PANTHER" id="PTHR31001:SF90">
    <property type="entry name" value="CENTROMERE DNA-BINDING PROTEIN COMPLEX CBF3 SUBUNIT B"/>
    <property type="match status" value="1"/>
</dbReference>
<organism evidence="3 4">
    <name type="scientific">Extremus antarcticus</name>
    <dbReference type="NCBI Taxonomy" id="702011"/>
    <lineage>
        <taxon>Eukaryota</taxon>
        <taxon>Fungi</taxon>
        <taxon>Dikarya</taxon>
        <taxon>Ascomycota</taxon>
        <taxon>Pezizomycotina</taxon>
        <taxon>Dothideomycetes</taxon>
        <taxon>Dothideomycetidae</taxon>
        <taxon>Mycosphaerellales</taxon>
        <taxon>Extremaceae</taxon>
        <taxon>Extremus</taxon>
    </lineage>
</organism>
<keyword evidence="4" id="KW-1185">Reference proteome</keyword>
<keyword evidence="2" id="KW-0539">Nucleus</keyword>
<dbReference type="CDD" id="cd12148">
    <property type="entry name" value="fungal_TF_MHR"/>
    <property type="match status" value="1"/>
</dbReference>
<dbReference type="PANTHER" id="PTHR31001">
    <property type="entry name" value="UNCHARACTERIZED TRANSCRIPTIONAL REGULATORY PROTEIN"/>
    <property type="match status" value="1"/>
</dbReference>
<reference evidence="3" key="1">
    <citation type="submission" date="2023-04" db="EMBL/GenBank/DDBJ databases">
        <title>Black Yeasts Isolated from many extreme environments.</title>
        <authorList>
            <person name="Coleine C."/>
            <person name="Stajich J.E."/>
            <person name="Selbmann L."/>
        </authorList>
    </citation>
    <scope>NUCLEOTIDE SEQUENCE</scope>
    <source>
        <strain evidence="3">CCFEE 5312</strain>
    </source>
</reference>
<protein>
    <submittedName>
        <fullName evidence="3">Uncharacterized protein</fullName>
    </submittedName>
</protein>
<proteinExistence type="predicted"/>
<name>A0AAJ0D7B3_9PEZI</name>
<evidence type="ECO:0000256" key="2">
    <source>
        <dbReference type="ARBA" id="ARBA00023242"/>
    </source>
</evidence>
<dbReference type="EMBL" id="JAWDJX010000052">
    <property type="protein sequence ID" value="KAK3048110.1"/>
    <property type="molecule type" value="Genomic_DNA"/>
</dbReference>
<accession>A0AAJ0D7B3</accession>
<dbReference type="GO" id="GO:0005634">
    <property type="term" value="C:nucleus"/>
    <property type="evidence" value="ECO:0007669"/>
    <property type="project" value="UniProtKB-SubCell"/>
</dbReference>
<dbReference type="Proteomes" id="UP001271007">
    <property type="component" value="Unassembled WGS sequence"/>
</dbReference>
<dbReference type="AlphaFoldDB" id="A0AAJ0D7B3"/>
<evidence type="ECO:0000313" key="3">
    <source>
        <dbReference type="EMBL" id="KAK3048110.1"/>
    </source>
</evidence>
<comment type="caution">
    <text evidence="3">The sequence shown here is derived from an EMBL/GenBank/DDBJ whole genome shotgun (WGS) entry which is preliminary data.</text>
</comment>
<comment type="subcellular location">
    <subcellularLocation>
        <location evidence="1">Nucleus</location>
    </subcellularLocation>
</comment>
<dbReference type="InterPro" id="IPR050613">
    <property type="entry name" value="Sec_Metabolite_Reg"/>
</dbReference>
<evidence type="ECO:0000256" key="1">
    <source>
        <dbReference type="ARBA" id="ARBA00004123"/>
    </source>
</evidence>
<gene>
    <name evidence="3" type="ORF">LTR09_010449</name>
</gene>
<sequence>MADLSWAWETEDVVVDDIHRIDASFDDYFRQLPDFLRIDKAFGQHRESMAQQGPHIRLQSYVVNLIANAKRCKFHLPFLLRASVDNTYIFSREACLRAARALISIRDDLVTASSEMWVSNIRLCGLVHISFYGTIVLVMDLICNRNLESEAARKAEISNACRALESAKQQTPAAAMFLDSLSAILRKHRIKLQSREQTDQLAEPSTAPGYGAGCLDNSSGALPNSSIGLENLEFDELWQSYIDIDATIDPLNWDALMNDIETWQPNHQMLEMPEF</sequence>
<evidence type="ECO:0000313" key="4">
    <source>
        <dbReference type="Proteomes" id="UP001271007"/>
    </source>
</evidence>